<evidence type="ECO:0000313" key="2">
    <source>
        <dbReference type="Proteomes" id="UP000237105"/>
    </source>
</evidence>
<organism evidence="1 2">
    <name type="scientific">Parasponia andersonii</name>
    <name type="common">Sponia andersonii</name>
    <dbReference type="NCBI Taxonomy" id="3476"/>
    <lineage>
        <taxon>Eukaryota</taxon>
        <taxon>Viridiplantae</taxon>
        <taxon>Streptophyta</taxon>
        <taxon>Embryophyta</taxon>
        <taxon>Tracheophyta</taxon>
        <taxon>Spermatophyta</taxon>
        <taxon>Magnoliopsida</taxon>
        <taxon>eudicotyledons</taxon>
        <taxon>Gunneridae</taxon>
        <taxon>Pentapetalae</taxon>
        <taxon>rosids</taxon>
        <taxon>fabids</taxon>
        <taxon>Rosales</taxon>
        <taxon>Cannabaceae</taxon>
        <taxon>Parasponia</taxon>
    </lineage>
</organism>
<sequence>MWAEKKEIEKCQIKRANQFKKTYLCSKTKIVPRDSNETDSNVMIDVIMWIGKFGQQEKTRTQS</sequence>
<evidence type="ECO:0000313" key="1">
    <source>
        <dbReference type="EMBL" id="PON78168.1"/>
    </source>
</evidence>
<dbReference type="OrthoDB" id="10296305at2759"/>
<comment type="caution">
    <text evidence="1">The sequence shown here is derived from an EMBL/GenBank/DDBJ whole genome shotgun (WGS) entry which is preliminary data.</text>
</comment>
<protein>
    <submittedName>
        <fullName evidence="1">Uncharacterized protein</fullName>
    </submittedName>
</protein>
<proteinExistence type="predicted"/>
<keyword evidence="2" id="KW-1185">Reference proteome</keyword>
<dbReference type="AlphaFoldDB" id="A0A2P5DXZ9"/>
<accession>A0A2P5DXZ9</accession>
<gene>
    <name evidence="1" type="ORF">PanWU01x14_021500</name>
</gene>
<dbReference type="Proteomes" id="UP000237105">
    <property type="component" value="Unassembled WGS sequence"/>
</dbReference>
<reference evidence="2" key="1">
    <citation type="submission" date="2016-06" db="EMBL/GenBank/DDBJ databases">
        <title>Parallel loss of symbiosis genes in relatives of nitrogen-fixing non-legume Parasponia.</title>
        <authorList>
            <person name="Van Velzen R."/>
            <person name="Holmer R."/>
            <person name="Bu F."/>
            <person name="Rutten L."/>
            <person name="Van Zeijl A."/>
            <person name="Liu W."/>
            <person name="Santuari L."/>
            <person name="Cao Q."/>
            <person name="Sharma T."/>
            <person name="Shen D."/>
            <person name="Roswanjaya Y."/>
            <person name="Wardhani T."/>
            <person name="Kalhor M.S."/>
            <person name="Jansen J."/>
            <person name="Van den Hoogen J."/>
            <person name="Gungor B."/>
            <person name="Hartog M."/>
            <person name="Hontelez J."/>
            <person name="Verver J."/>
            <person name="Yang W.-C."/>
            <person name="Schijlen E."/>
            <person name="Repin R."/>
            <person name="Schilthuizen M."/>
            <person name="Schranz E."/>
            <person name="Heidstra R."/>
            <person name="Miyata K."/>
            <person name="Fedorova E."/>
            <person name="Kohlen W."/>
            <person name="Bisseling T."/>
            <person name="Smit S."/>
            <person name="Geurts R."/>
        </authorList>
    </citation>
    <scope>NUCLEOTIDE SEQUENCE [LARGE SCALE GENOMIC DNA]</scope>
    <source>
        <strain evidence="2">cv. WU1-14</strain>
    </source>
</reference>
<name>A0A2P5DXZ9_PARAD</name>
<dbReference type="EMBL" id="JXTB01000010">
    <property type="protein sequence ID" value="PON78168.1"/>
    <property type="molecule type" value="Genomic_DNA"/>
</dbReference>